<accession>A0A1R1XXT5</accession>
<organism evidence="9 11">
    <name type="scientific">Smittium culicis</name>
    <dbReference type="NCBI Taxonomy" id="133412"/>
    <lineage>
        <taxon>Eukaryota</taxon>
        <taxon>Fungi</taxon>
        <taxon>Fungi incertae sedis</taxon>
        <taxon>Zoopagomycota</taxon>
        <taxon>Kickxellomycotina</taxon>
        <taxon>Harpellomycetes</taxon>
        <taxon>Harpellales</taxon>
        <taxon>Legeriomycetaceae</taxon>
        <taxon>Smittium</taxon>
    </lineage>
</organism>
<protein>
    <submittedName>
        <fullName evidence="9">Succinate dehydrogenase cytochrome B subunit, mitochondrial</fullName>
    </submittedName>
</protein>
<comment type="subcellular location">
    <subcellularLocation>
        <location evidence="1">Membrane</location>
    </subcellularLocation>
</comment>
<dbReference type="SUPFAM" id="SSF81343">
    <property type="entry name" value="Fumarate reductase respiratory complex transmembrane subunits"/>
    <property type="match status" value="1"/>
</dbReference>
<keyword evidence="3 8" id="KW-0812">Transmembrane</keyword>
<dbReference type="EMBL" id="LSSN01001523">
    <property type="protein sequence ID" value="OMJ19324.1"/>
    <property type="molecule type" value="Genomic_DNA"/>
</dbReference>
<dbReference type="AlphaFoldDB" id="A0A1R1XXT5"/>
<dbReference type="Gene3D" id="1.20.1300.10">
    <property type="entry name" value="Fumarate reductase/succinate dehydrogenase, transmembrane subunit"/>
    <property type="match status" value="1"/>
</dbReference>
<dbReference type="OrthoDB" id="588261at2759"/>
<dbReference type="GO" id="GO:0046872">
    <property type="term" value="F:metal ion binding"/>
    <property type="evidence" value="ECO:0007669"/>
    <property type="project" value="UniProtKB-KW"/>
</dbReference>
<dbReference type="Proteomes" id="UP000187283">
    <property type="component" value="Unassembled WGS sequence"/>
</dbReference>
<feature type="transmembrane region" description="Helical" evidence="8">
    <location>
        <begin position="164"/>
        <end position="184"/>
    </location>
</feature>
<dbReference type="GO" id="GO:0005739">
    <property type="term" value="C:mitochondrion"/>
    <property type="evidence" value="ECO:0007669"/>
    <property type="project" value="GOC"/>
</dbReference>
<evidence type="ECO:0000256" key="1">
    <source>
        <dbReference type="ARBA" id="ARBA00004370"/>
    </source>
</evidence>
<dbReference type="Pfam" id="PF01127">
    <property type="entry name" value="Sdh_cyt"/>
    <property type="match status" value="1"/>
</dbReference>
<dbReference type="GO" id="GO:0016020">
    <property type="term" value="C:membrane"/>
    <property type="evidence" value="ECO:0007669"/>
    <property type="project" value="UniProtKB-SubCell"/>
</dbReference>
<evidence type="ECO:0000256" key="6">
    <source>
        <dbReference type="ARBA" id="ARBA00023004"/>
    </source>
</evidence>
<keyword evidence="11" id="KW-1185">Reference proteome</keyword>
<dbReference type="GO" id="GO:0006099">
    <property type="term" value="P:tricarboxylic acid cycle"/>
    <property type="evidence" value="ECO:0007669"/>
    <property type="project" value="InterPro"/>
</dbReference>
<keyword evidence="4" id="KW-0479">Metal-binding</keyword>
<evidence type="ECO:0000256" key="5">
    <source>
        <dbReference type="ARBA" id="ARBA00022989"/>
    </source>
</evidence>
<evidence type="ECO:0000256" key="3">
    <source>
        <dbReference type="ARBA" id="ARBA00022692"/>
    </source>
</evidence>
<dbReference type="PANTHER" id="PTHR10978">
    <property type="entry name" value="SUCCINATE DEHYDROGENASE CYTOCHROME B560 SUBUNIT"/>
    <property type="match status" value="1"/>
</dbReference>
<evidence type="ECO:0000313" key="9">
    <source>
        <dbReference type="EMBL" id="OMJ19324.1"/>
    </source>
</evidence>
<keyword evidence="2" id="KW-0349">Heme</keyword>
<evidence type="ECO:0000313" key="11">
    <source>
        <dbReference type="Proteomes" id="UP000187283"/>
    </source>
</evidence>
<proteinExistence type="predicted"/>
<dbReference type="CDD" id="cd03499">
    <property type="entry name" value="SQR_TypeC_SdhC"/>
    <property type="match status" value="1"/>
</dbReference>
<dbReference type="PANTHER" id="PTHR10978:SF5">
    <property type="entry name" value="SUCCINATE DEHYDROGENASE CYTOCHROME B560 SUBUNIT, MITOCHONDRIAL"/>
    <property type="match status" value="1"/>
</dbReference>
<sequence>MFSVAARSIGVMGTTRSAFSISRIVASSRPLFASRISNNASLTLAQKPYSTFKEISVEAKKNRPLSPHLGIYKPALSFYMSGANRITALSFSALSLVGCVSAALAPLFGLHFDSSVALAYVASIPDPIFYSIKFAGAAVVSYHSIAGIRFLIWSRAKLLSLKQVQSSGIAVLAITAACASYLTFFF</sequence>
<dbReference type="EMBL" id="LSSN01000674">
    <property type="protein sequence ID" value="OMJ22795.1"/>
    <property type="molecule type" value="Genomic_DNA"/>
</dbReference>
<evidence type="ECO:0000313" key="10">
    <source>
        <dbReference type="EMBL" id="OMJ22795.1"/>
    </source>
</evidence>
<feature type="transmembrane region" description="Helical" evidence="8">
    <location>
        <begin position="128"/>
        <end position="152"/>
    </location>
</feature>
<dbReference type="STRING" id="133412.A0A1R1XXT5"/>
<evidence type="ECO:0000256" key="7">
    <source>
        <dbReference type="ARBA" id="ARBA00023136"/>
    </source>
</evidence>
<keyword evidence="6" id="KW-0408">Iron</keyword>
<dbReference type="InterPro" id="IPR034804">
    <property type="entry name" value="SQR/QFR_C/D"/>
</dbReference>
<comment type="caution">
    <text evidence="9">The sequence shown here is derived from an EMBL/GenBank/DDBJ whole genome shotgun (WGS) entry which is preliminary data.</text>
</comment>
<keyword evidence="7 8" id="KW-0472">Membrane</keyword>
<dbReference type="GO" id="GO:0009055">
    <property type="term" value="F:electron transfer activity"/>
    <property type="evidence" value="ECO:0007669"/>
    <property type="project" value="InterPro"/>
</dbReference>
<feature type="transmembrane region" description="Helical" evidence="8">
    <location>
        <begin position="86"/>
        <end position="108"/>
    </location>
</feature>
<dbReference type="InterPro" id="IPR014314">
    <property type="entry name" value="Succ_DH_cytb556"/>
</dbReference>
<evidence type="ECO:0000256" key="2">
    <source>
        <dbReference type="ARBA" id="ARBA00022617"/>
    </source>
</evidence>
<name>A0A1R1XXT5_9FUNG</name>
<gene>
    <name evidence="10" type="ORF">AYI70_g2642</name>
    <name evidence="9" type="ORF">AYI70_g4810</name>
</gene>
<evidence type="ECO:0000256" key="8">
    <source>
        <dbReference type="SAM" id="Phobius"/>
    </source>
</evidence>
<evidence type="ECO:0000256" key="4">
    <source>
        <dbReference type="ARBA" id="ARBA00022723"/>
    </source>
</evidence>
<reference evidence="9 11" key="1">
    <citation type="submission" date="2017-01" db="EMBL/GenBank/DDBJ databases">
        <authorList>
            <person name="Mah S.A."/>
            <person name="Swanson W.J."/>
            <person name="Moy G.W."/>
            <person name="Vacquier V.D."/>
        </authorList>
    </citation>
    <scope>NUCLEOTIDE SEQUENCE [LARGE SCALE GENOMIC DNA]</scope>
    <source>
        <strain evidence="9 11">GSMNP</strain>
    </source>
</reference>
<dbReference type="GO" id="GO:0006121">
    <property type="term" value="P:mitochondrial electron transport, succinate to ubiquinone"/>
    <property type="evidence" value="ECO:0007669"/>
    <property type="project" value="TreeGrafter"/>
</dbReference>
<dbReference type="InterPro" id="IPR000701">
    <property type="entry name" value="SuccDH_FuR_B_TM-su"/>
</dbReference>
<keyword evidence="5 8" id="KW-1133">Transmembrane helix</keyword>